<keyword evidence="2" id="KW-1133">Transmembrane helix</keyword>
<accession>A0ABV8Q3L5</accession>
<dbReference type="RefSeq" id="WP_390227834.1">
    <property type="nucleotide sequence ID" value="NZ_JBHSCN010000003.1"/>
</dbReference>
<evidence type="ECO:0000313" key="3">
    <source>
        <dbReference type="EMBL" id="MFC4242881.1"/>
    </source>
</evidence>
<keyword evidence="2" id="KW-0812">Transmembrane</keyword>
<proteinExistence type="predicted"/>
<organism evidence="3 4">
    <name type="scientific">Gryllotalpicola reticulitermitis</name>
    <dbReference type="NCBI Taxonomy" id="1184153"/>
    <lineage>
        <taxon>Bacteria</taxon>
        <taxon>Bacillati</taxon>
        <taxon>Actinomycetota</taxon>
        <taxon>Actinomycetes</taxon>
        <taxon>Micrococcales</taxon>
        <taxon>Microbacteriaceae</taxon>
        <taxon>Gryllotalpicola</taxon>
    </lineage>
</organism>
<name>A0ABV8Q3L5_9MICO</name>
<evidence type="ECO:0000256" key="2">
    <source>
        <dbReference type="SAM" id="Phobius"/>
    </source>
</evidence>
<dbReference type="Proteomes" id="UP001595900">
    <property type="component" value="Unassembled WGS sequence"/>
</dbReference>
<evidence type="ECO:0000313" key="4">
    <source>
        <dbReference type="Proteomes" id="UP001595900"/>
    </source>
</evidence>
<evidence type="ECO:0000256" key="1">
    <source>
        <dbReference type="SAM" id="MobiDB-lite"/>
    </source>
</evidence>
<keyword evidence="4" id="KW-1185">Reference proteome</keyword>
<keyword evidence="2" id="KW-0472">Membrane</keyword>
<feature type="transmembrane region" description="Helical" evidence="2">
    <location>
        <begin position="22"/>
        <end position="42"/>
    </location>
</feature>
<protein>
    <submittedName>
        <fullName evidence="3">Uncharacterized protein</fullName>
    </submittedName>
</protein>
<sequence>MRHAAVLAAFHYTEHELPIPPVVYGIIGAIAFIFLGAVLWSYKDVASRHALPHDPEATQHATSTGSETHGAGHAGNH</sequence>
<dbReference type="EMBL" id="JBHSCN010000003">
    <property type="protein sequence ID" value="MFC4242881.1"/>
    <property type="molecule type" value="Genomic_DNA"/>
</dbReference>
<comment type="caution">
    <text evidence="3">The sequence shown here is derived from an EMBL/GenBank/DDBJ whole genome shotgun (WGS) entry which is preliminary data.</text>
</comment>
<feature type="region of interest" description="Disordered" evidence="1">
    <location>
        <begin position="53"/>
        <end position="77"/>
    </location>
</feature>
<gene>
    <name evidence="3" type="ORF">ACFOYW_05815</name>
</gene>
<reference evidence="4" key="1">
    <citation type="journal article" date="2019" name="Int. J. Syst. Evol. Microbiol.">
        <title>The Global Catalogue of Microorganisms (GCM) 10K type strain sequencing project: providing services to taxonomists for standard genome sequencing and annotation.</title>
        <authorList>
            <consortium name="The Broad Institute Genomics Platform"/>
            <consortium name="The Broad Institute Genome Sequencing Center for Infectious Disease"/>
            <person name="Wu L."/>
            <person name="Ma J."/>
        </authorList>
    </citation>
    <scope>NUCLEOTIDE SEQUENCE [LARGE SCALE GENOMIC DNA]</scope>
    <source>
        <strain evidence="4">CGMCC 1.10363</strain>
    </source>
</reference>